<keyword evidence="6" id="KW-1185">Reference proteome</keyword>
<organism evidence="5 6">
    <name type="scientific">Granulicella mallensis (strain ATCC BAA-1857 / DSM 23137 / MP5ACTX8)</name>
    <dbReference type="NCBI Taxonomy" id="682795"/>
    <lineage>
        <taxon>Bacteria</taxon>
        <taxon>Pseudomonadati</taxon>
        <taxon>Acidobacteriota</taxon>
        <taxon>Terriglobia</taxon>
        <taxon>Terriglobales</taxon>
        <taxon>Acidobacteriaceae</taxon>
        <taxon>Granulicella</taxon>
    </lineage>
</organism>
<dbReference type="GO" id="GO:0003677">
    <property type="term" value="F:DNA binding"/>
    <property type="evidence" value="ECO:0007669"/>
    <property type="project" value="UniProtKB-UniRule"/>
</dbReference>
<proteinExistence type="predicted"/>
<dbReference type="eggNOG" id="COG3710">
    <property type="taxonomic scope" value="Bacteria"/>
</dbReference>
<dbReference type="eggNOG" id="COG5616">
    <property type="taxonomic scope" value="Bacteria"/>
</dbReference>
<dbReference type="KEGG" id="gma:AciX8_0920"/>
<keyword evidence="3" id="KW-0812">Transmembrane</keyword>
<dbReference type="EMBL" id="CP003130">
    <property type="protein sequence ID" value="AEU35269.1"/>
    <property type="molecule type" value="Genomic_DNA"/>
</dbReference>
<dbReference type="Gene3D" id="1.25.40.10">
    <property type="entry name" value="Tetratricopeptide repeat domain"/>
    <property type="match status" value="2"/>
</dbReference>
<evidence type="ECO:0000313" key="5">
    <source>
        <dbReference type="EMBL" id="AEU35269.1"/>
    </source>
</evidence>
<dbReference type="HOGENOM" id="CLU_397747_0_0_0"/>
<protein>
    <submittedName>
        <fullName evidence="5">Transcriptional regulator, CadC</fullName>
    </submittedName>
</protein>
<dbReference type="PROSITE" id="PS51755">
    <property type="entry name" value="OMPR_PHOB"/>
    <property type="match status" value="1"/>
</dbReference>
<dbReference type="InterPro" id="IPR036388">
    <property type="entry name" value="WH-like_DNA-bd_sf"/>
</dbReference>
<dbReference type="InterPro" id="IPR011990">
    <property type="entry name" value="TPR-like_helical_dom_sf"/>
</dbReference>
<dbReference type="GO" id="GO:0000160">
    <property type="term" value="P:phosphorelay signal transduction system"/>
    <property type="evidence" value="ECO:0007669"/>
    <property type="project" value="InterPro"/>
</dbReference>
<dbReference type="Gene3D" id="1.10.10.10">
    <property type="entry name" value="Winged helix-like DNA-binding domain superfamily/Winged helix DNA-binding domain"/>
    <property type="match status" value="1"/>
</dbReference>
<sequence>MALLEIFYPIHVKFFLMAKLELVSFLDFKFDLSSGDLLRGDKRLRIPKQTSRLLGIFLERPGAVVTRAELQELLWPEGEFLDHEHAINRVITDLRAVFRDNPKNPKYIETVHKRGYRFLPQIVVVPVTTPLLNPARSAEAEPPPEELAVAASEMEIPSVEPASFLSLPVAESQQQTITILPPLQTSRRPLRRYRWLFGGGVALLIVVALIAGLYRHRRQPTVVETNVVSLGIAPFQSEGPGAEEMGESFRLDLADALSQLPIVQIRATNSLNNISRDDNGIRSISEKLHLDMLLLGTLRVQGNRCTVQFELVRGRDSLHLASFQYEGSKDELARIRDKLQRDIFLNLQGKGKSMQSIHGSTDDSQAYGEYLQGRELTRLRDPTALHQALGHYQTAILRDPRFAQAYAGMAATHLALRYFSNATEHQNAAKQLAQQALQLDPQLAEAHAALGDVALRSAWDFALGESELRRAIELDPHKSTYHAWLASLLVYEGRFDEALSEIDRAVADDPLWPLVYSMATYVAGMAHDNNQAIAFAQKYVSLVPDSPESHNQLGWAYFCAKHYDEALAEWGRMAEMDKDSARIALEERGREAYHHEGIVAYALVRLAAIEQRSPETTRRGNDFEPAEWYAFTGQRDKAIASLQRVVTEHDGEAILLAVNPMFDNLHDDPRFQSLVHQVGLTLPNYSHRSPR</sequence>
<dbReference type="SUPFAM" id="SSF46894">
    <property type="entry name" value="C-terminal effector domain of the bipartite response regulators"/>
    <property type="match status" value="1"/>
</dbReference>
<dbReference type="SUPFAM" id="SSF48452">
    <property type="entry name" value="TPR-like"/>
    <property type="match status" value="2"/>
</dbReference>
<accession>G8NUB3</accession>
<dbReference type="eggNOG" id="COG0457">
    <property type="taxonomic scope" value="Bacteria"/>
</dbReference>
<dbReference type="OrthoDB" id="105971at2"/>
<dbReference type="InterPro" id="IPR016032">
    <property type="entry name" value="Sig_transdc_resp-reg_C-effctor"/>
</dbReference>
<dbReference type="NCBIfam" id="NF047558">
    <property type="entry name" value="TPR_END_plus"/>
    <property type="match status" value="1"/>
</dbReference>
<evidence type="ECO:0000259" key="4">
    <source>
        <dbReference type="PROSITE" id="PS51755"/>
    </source>
</evidence>
<evidence type="ECO:0000256" key="1">
    <source>
        <dbReference type="ARBA" id="ARBA00023125"/>
    </source>
</evidence>
<dbReference type="PANTHER" id="PTHR12558:SF33">
    <property type="entry name" value="BLL7664 PROTEIN"/>
    <property type="match status" value="1"/>
</dbReference>
<dbReference type="RefSeq" id="WP_014264151.1">
    <property type="nucleotide sequence ID" value="NC_016631.1"/>
</dbReference>
<feature type="DNA-binding region" description="OmpR/PhoB-type" evidence="2">
    <location>
        <begin position="20"/>
        <end position="120"/>
    </location>
</feature>
<feature type="domain" description="OmpR/PhoB-type" evidence="4">
    <location>
        <begin position="20"/>
        <end position="120"/>
    </location>
</feature>
<dbReference type="CDD" id="cd00383">
    <property type="entry name" value="trans_reg_C"/>
    <property type="match status" value="1"/>
</dbReference>
<evidence type="ECO:0000256" key="2">
    <source>
        <dbReference type="PROSITE-ProRule" id="PRU01091"/>
    </source>
</evidence>
<dbReference type="Proteomes" id="UP000007113">
    <property type="component" value="Chromosome"/>
</dbReference>
<dbReference type="STRING" id="682795.AciX8_0920"/>
<keyword evidence="3" id="KW-0472">Membrane</keyword>
<name>G8NUB3_GRAMM</name>
<evidence type="ECO:0000313" key="6">
    <source>
        <dbReference type="Proteomes" id="UP000007113"/>
    </source>
</evidence>
<dbReference type="AlphaFoldDB" id="G8NUB3"/>
<dbReference type="PANTHER" id="PTHR12558">
    <property type="entry name" value="CELL DIVISION CYCLE 16,23,27"/>
    <property type="match status" value="1"/>
</dbReference>
<evidence type="ECO:0000256" key="3">
    <source>
        <dbReference type="SAM" id="Phobius"/>
    </source>
</evidence>
<dbReference type="GO" id="GO:0006355">
    <property type="term" value="P:regulation of DNA-templated transcription"/>
    <property type="evidence" value="ECO:0007669"/>
    <property type="project" value="InterPro"/>
</dbReference>
<dbReference type="Pfam" id="PF00486">
    <property type="entry name" value="Trans_reg_C"/>
    <property type="match status" value="1"/>
</dbReference>
<gene>
    <name evidence="5" type="ordered locus">AciX8_0920</name>
</gene>
<feature type="transmembrane region" description="Helical" evidence="3">
    <location>
        <begin position="195"/>
        <end position="214"/>
    </location>
</feature>
<dbReference type="SMART" id="SM00862">
    <property type="entry name" value="Trans_reg_C"/>
    <property type="match status" value="1"/>
</dbReference>
<keyword evidence="1 2" id="KW-0238">DNA-binding</keyword>
<keyword evidence="3" id="KW-1133">Transmembrane helix</keyword>
<dbReference type="InterPro" id="IPR001867">
    <property type="entry name" value="OmpR/PhoB-type_DNA-bd"/>
</dbReference>
<reference evidence="5 6" key="1">
    <citation type="submission" date="2011-11" db="EMBL/GenBank/DDBJ databases">
        <title>Complete sequence of Granulicella mallensis MP5ACTX8.</title>
        <authorList>
            <consortium name="US DOE Joint Genome Institute"/>
            <person name="Lucas S."/>
            <person name="Copeland A."/>
            <person name="Lapidus A."/>
            <person name="Cheng J.-F."/>
            <person name="Goodwin L."/>
            <person name="Pitluck S."/>
            <person name="Peters L."/>
            <person name="Lu M."/>
            <person name="Detter J.C."/>
            <person name="Han C."/>
            <person name="Tapia R."/>
            <person name="Land M."/>
            <person name="Hauser L."/>
            <person name="Kyrpides N."/>
            <person name="Ivanova N."/>
            <person name="Mikhailova N."/>
            <person name="Pagani I."/>
            <person name="Rawat S."/>
            <person name="Mannisto M."/>
            <person name="Haggblom M."/>
            <person name="Woyke T."/>
        </authorList>
    </citation>
    <scope>NUCLEOTIDE SEQUENCE [LARGE SCALE GENOMIC DNA]</scope>
    <source>
        <strain evidence="6">ATCC BAA-1857 / DSM 23137 / MP5ACTX8</strain>
    </source>
</reference>